<dbReference type="Gene3D" id="2.40.170.20">
    <property type="entry name" value="TonB-dependent receptor, beta-barrel domain"/>
    <property type="match status" value="1"/>
</dbReference>
<dbReference type="NCBIfam" id="TIGR01782">
    <property type="entry name" value="TonB-Xanth-Caul"/>
    <property type="match status" value="1"/>
</dbReference>
<evidence type="ECO:0000313" key="9">
    <source>
        <dbReference type="Proteomes" id="UP000287022"/>
    </source>
</evidence>
<reference evidence="9" key="1">
    <citation type="journal article" date="2018" name="Front. Microbiol.">
        <title>Genome-Based Analysis Reveals the Taxonomy and Diversity of the Family Idiomarinaceae.</title>
        <authorList>
            <person name="Liu Y."/>
            <person name="Lai Q."/>
            <person name="Shao Z."/>
        </authorList>
    </citation>
    <scope>NUCLEOTIDE SEQUENCE [LARGE SCALE GENOMIC DNA]</scope>
    <source>
        <strain evidence="9">c121</strain>
    </source>
</reference>
<organism evidence="8 9">
    <name type="scientific">Pseudidiomarina sediminum</name>
    <dbReference type="NCBI Taxonomy" id="431675"/>
    <lineage>
        <taxon>Bacteria</taxon>
        <taxon>Pseudomonadati</taxon>
        <taxon>Pseudomonadota</taxon>
        <taxon>Gammaproteobacteria</taxon>
        <taxon>Alteromonadales</taxon>
        <taxon>Idiomarinaceae</taxon>
        <taxon>Pseudidiomarina</taxon>
    </lineage>
</organism>
<comment type="caution">
    <text evidence="8">The sequence shown here is derived from an EMBL/GenBank/DDBJ whole genome shotgun (WGS) entry which is preliminary data.</text>
</comment>
<dbReference type="SUPFAM" id="SSF56935">
    <property type="entry name" value="Porins"/>
    <property type="match status" value="1"/>
</dbReference>
<dbReference type="AlphaFoldDB" id="A0A432Z3I2"/>
<feature type="domain" description="TonB-dependent receptor-like beta-barrel" evidence="6">
    <location>
        <begin position="389"/>
        <end position="854"/>
    </location>
</feature>
<dbReference type="PANTHER" id="PTHR40980">
    <property type="entry name" value="PLUG DOMAIN-CONTAINING PROTEIN"/>
    <property type="match status" value="1"/>
</dbReference>
<dbReference type="RefSeq" id="WP_026860362.1">
    <property type="nucleotide sequence ID" value="NZ_PIQE01000002.1"/>
</dbReference>
<dbReference type="Pfam" id="PF07715">
    <property type="entry name" value="Plug"/>
    <property type="match status" value="1"/>
</dbReference>
<dbReference type="STRING" id="1122124.GCA_000423165_01596"/>
<dbReference type="InterPro" id="IPR010104">
    <property type="entry name" value="TonB_rcpt_bac"/>
</dbReference>
<comment type="similarity">
    <text evidence="4">Belongs to the TonB-dependent receptor family.</text>
</comment>
<dbReference type="Pfam" id="PF00593">
    <property type="entry name" value="TonB_dep_Rec_b-barrel"/>
    <property type="match status" value="1"/>
</dbReference>
<dbReference type="GO" id="GO:0009279">
    <property type="term" value="C:cell outer membrane"/>
    <property type="evidence" value="ECO:0007669"/>
    <property type="project" value="UniProtKB-SubCell"/>
</dbReference>
<dbReference type="PANTHER" id="PTHR40980:SF3">
    <property type="entry name" value="TONB-DEPENDENT RECEPTOR-LIKE BETA-BARREL DOMAIN-CONTAINING PROTEIN"/>
    <property type="match status" value="1"/>
</dbReference>
<evidence type="ECO:0000256" key="5">
    <source>
        <dbReference type="SAM" id="SignalP"/>
    </source>
</evidence>
<dbReference type="InterPro" id="IPR000531">
    <property type="entry name" value="Beta-barrel_TonB"/>
</dbReference>
<evidence type="ECO:0000259" key="6">
    <source>
        <dbReference type="Pfam" id="PF00593"/>
    </source>
</evidence>
<feature type="signal peptide" evidence="5">
    <location>
        <begin position="1"/>
        <end position="24"/>
    </location>
</feature>
<dbReference type="InterPro" id="IPR037066">
    <property type="entry name" value="Plug_dom_sf"/>
</dbReference>
<accession>A0A432Z3I2</accession>
<evidence type="ECO:0000259" key="7">
    <source>
        <dbReference type="Pfam" id="PF07715"/>
    </source>
</evidence>
<keyword evidence="2 4" id="KW-0472">Membrane</keyword>
<dbReference type="InterPro" id="IPR012910">
    <property type="entry name" value="Plug_dom"/>
</dbReference>
<keyword evidence="9" id="KW-1185">Reference proteome</keyword>
<dbReference type="Gene3D" id="2.170.130.10">
    <property type="entry name" value="TonB-dependent receptor, plug domain"/>
    <property type="match status" value="1"/>
</dbReference>
<dbReference type="Proteomes" id="UP000287022">
    <property type="component" value="Unassembled WGS sequence"/>
</dbReference>
<dbReference type="EMBL" id="PIQE01000002">
    <property type="protein sequence ID" value="RUO72446.1"/>
    <property type="molecule type" value="Genomic_DNA"/>
</dbReference>
<comment type="subcellular location">
    <subcellularLocation>
        <location evidence="1 4">Cell outer membrane</location>
    </subcellularLocation>
</comment>
<dbReference type="CDD" id="cd01347">
    <property type="entry name" value="ligand_gated_channel"/>
    <property type="match status" value="1"/>
</dbReference>
<feature type="domain" description="TonB-dependent receptor plug" evidence="7">
    <location>
        <begin position="58"/>
        <end position="155"/>
    </location>
</feature>
<evidence type="ECO:0000256" key="1">
    <source>
        <dbReference type="ARBA" id="ARBA00004442"/>
    </source>
</evidence>
<proteinExistence type="inferred from homology"/>
<keyword evidence="8" id="KW-0675">Receptor</keyword>
<keyword evidence="3" id="KW-0998">Cell outer membrane</keyword>
<gene>
    <name evidence="8" type="ORF">CWI80_07765</name>
</gene>
<sequence length="898" mass="98811">MKLKTALFGTLPLFTLATLPAAIAETLTQDQVASESQEIEEIVVSGVRGSLNRALSVKMDAVGVTEAISAEDIADFPDLNIGESLARIAGVTVNRSVGGEGNQVSVRGGQTDWTKVTVNGLSVATGNQGREFDFDVFASELFTNAKVYKSNSADLTEGGLTATIDLKTPRAFDYDEDKLAFSASVADAEKGDNEVKPRLVGMFSKQFSDSFGALVSVSHSKTAVRGDVSEGWGWSGSNSGFANYLSQFNQANAPTVMINGEAVSDLEQLKGIAANTITPELPRLGPQLLARDRTGVTAALQLRPSDSVELTADVLFADFSQDEIRATIDGIPGFNMGQEWTSMTIENGIAVAGTINNQSQRSETLSRQVDTQLTHITLGAEWFMDETWTSNLVYGNSRAQEDELSRTYLWEHLGTFSYDFSDNPHYPNLQGADWLDASQFSSQQLRFRPFQRDDEEHSLRVDFTGDYYGALQRLKFGMQWRDRVKGQTRLKELRPAFSADFADYAIAASDLFDNYHADAPYRSDFLLTDVDKANAELLPGDLSSSDVDKLQTYEVEEQTYGIYFKSEFAVELGERPLFLDFGARYVKTDVTSSGFQQSGGQPEAVAFVADYSDWLPSFNAKWQLHDDVIARMSASRTMTRPTLANIAPSIAINPTVLSASRGNPELDPFRANNLDLSLEWYFGDEALLAATYYHKDIESFIVSETFNEVVECSGIVNDQGQDVCGSMFQVTKPVNGESGTLRGIELQYQQPLSFLPAAFDGMGVLLNATFSESERTTYAGVSKPLSGQSDDLFNAVVYYENYGLSLRAAYNYRSDYTTGGRNGFDNLTESYGQLDLSASYALNDQFTLFFEGLNMTGEDIYTYQVKTTSDGTEDYQKVLNDRFVAQGRVVQVGIRGSF</sequence>
<protein>
    <submittedName>
        <fullName evidence="8">TonB-dependent receptor</fullName>
    </submittedName>
</protein>
<evidence type="ECO:0000313" key="8">
    <source>
        <dbReference type="EMBL" id="RUO72446.1"/>
    </source>
</evidence>
<feature type="chain" id="PRO_5019398256" evidence="5">
    <location>
        <begin position="25"/>
        <end position="898"/>
    </location>
</feature>
<name>A0A432Z3I2_9GAMM</name>
<dbReference type="InterPro" id="IPR036942">
    <property type="entry name" value="Beta-barrel_TonB_sf"/>
</dbReference>
<keyword evidence="5" id="KW-0732">Signal</keyword>
<evidence type="ECO:0000256" key="2">
    <source>
        <dbReference type="ARBA" id="ARBA00023136"/>
    </source>
</evidence>
<keyword evidence="4" id="KW-0798">TonB box</keyword>
<evidence type="ECO:0000256" key="3">
    <source>
        <dbReference type="ARBA" id="ARBA00023237"/>
    </source>
</evidence>
<evidence type="ECO:0000256" key="4">
    <source>
        <dbReference type="RuleBase" id="RU003357"/>
    </source>
</evidence>